<dbReference type="PANTHER" id="PTHR12271:SF40">
    <property type="entry name" value="POLY(A) RNA POLYMERASE GLD2"/>
    <property type="match status" value="1"/>
</dbReference>
<reference evidence="2" key="1">
    <citation type="submission" date="2022-07" db="EMBL/GenBank/DDBJ databases">
        <title>Phylogenomic reconstructions and comparative analyses of Kickxellomycotina fungi.</title>
        <authorList>
            <person name="Reynolds N.K."/>
            <person name="Stajich J.E."/>
            <person name="Barry K."/>
            <person name="Grigoriev I.V."/>
            <person name="Crous P."/>
            <person name="Smith M.E."/>
        </authorList>
    </citation>
    <scope>NUCLEOTIDE SEQUENCE</scope>
    <source>
        <strain evidence="2">IMI 214461</strain>
    </source>
</reference>
<organism evidence="2 3">
    <name type="scientific">Coemansia thaxteri</name>
    <dbReference type="NCBI Taxonomy" id="2663907"/>
    <lineage>
        <taxon>Eukaryota</taxon>
        <taxon>Fungi</taxon>
        <taxon>Fungi incertae sedis</taxon>
        <taxon>Zoopagomycota</taxon>
        <taxon>Kickxellomycotina</taxon>
        <taxon>Kickxellomycetes</taxon>
        <taxon>Kickxellales</taxon>
        <taxon>Kickxellaceae</taxon>
        <taxon>Coemansia</taxon>
    </lineage>
</organism>
<protein>
    <recommendedName>
        <fullName evidence="1">Poly(A) RNA polymerase mitochondrial-like central palm domain-containing protein</fullName>
    </recommendedName>
</protein>
<proteinExistence type="predicted"/>
<dbReference type="EMBL" id="JANBQF010000368">
    <property type="protein sequence ID" value="KAJ2001764.1"/>
    <property type="molecule type" value="Genomic_DNA"/>
</dbReference>
<comment type="caution">
    <text evidence="2">The sequence shown here is derived from an EMBL/GenBank/DDBJ whole genome shotgun (WGS) entry which is preliminary data.</text>
</comment>
<dbReference type="CDD" id="cd05402">
    <property type="entry name" value="NT_PAP_TUTase"/>
    <property type="match status" value="1"/>
</dbReference>
<gene>
    <name evidence="2" type="ORF">H4R26_003957</name>
</gene>
<dbReference type="GO" id="GO:0046872">
    <property type="term" value="F:metal ion binding"/>
    <property type="evidence" value="ECO:0007669"/>
    <property type="project" value="UniProtKB-KW"/>
</dbReference>
<dbReference type="OrthoDB" id="2274644at2759"/>
<name>A0A9W8BI23_9FUNG</name>
<dbReference type="GO" id="GO:0010605">
    <property type="term" value="P:negative regulation of macromolecule metabolic process"/>
    <property type="evidence" value="ECO:0007669"/>
    <property type="project" value="UniProtKB-ARBA"/>
</dbReference>
<evidence type="ECO:0000259" key="1">
    <source>
        <dbReference type="Pfam" id="PF22600"/>
    </source>
</evidence>
<dbReference type="GO" id="GO:0005737">
    <property type="term" value="C:cytoplasm"/>
    <property type="evidence" value="ECO:0007669"/>
    <property type="project" value="UniProtKB-SubCell"/>
</dbReference>
<dbReference type="InterPro" id="IPR054708">
    <property type="entry name" value="MTPAP-like_central"/>
</dbReference>
<evidence type="ECO:0000313" key="2">
    <source>
        <dbReference type="EMBL" id="KAJ2001764.1"/>
    </source>
</evidence>
<sequence>MSGANASPAATDPAPMSKTKARAAARAANLSAGLGPAGVKRFPYIASVIRAVKSKHADLERIDSDFGLVKAVVDIVEKSGKPAAKPASMALGSVVAELHKRGGEWQAVDQGRVRGVLARIAQLGHLAAGTVAVVDPRSGSPDPKGPARQTAVVQLAADASAVVAQRHREAAVAVGLEVLPELDHVRSMQLGEAGGGAALLALNRSVAEAARHWRPSARNTADVRELVARIEVLARAAVKGGHVTARVFGSRAYGLCCDASDVDVTVSVTGAAVDARAFFKSLARVMWPAAGFVRVVDVSHARVPIVKFEYVASSGARLEGDVSLNGSKGLAKSRLVATYLEADPRVRDVLGAVKLWATRREILSSNTLNSFGLLMMGVAFLVERQVVPPLQLLSTARMGAQAWERLARLRRNPYEIAMLYPGSASAPSSPTEPLSPAGGGALCLQRGCALPEWPVEGTRAYFLNGRELGQWRSPNRESPAELLFALFRHYGFEFDPAAHAVSPRLGSMAIPRASLCQLPPLVTGVAPEEQPNKWREAVRPLAIEDPFDLAVNCGRAAPPEWVAGFLWEMRRAAWALTPGAVLAPVERLLLPPDAAIYSGPVVWASAYRCAIGDVVYDAAAVPARTVDLERLENAQARLAARNQIRRVIAGAHAKGASRPRQMFHQSL</sequence>
<dbReference type="SUPFAM" id="SSF81301">
    <property type="entry name" value="Nucleotidyltransferase"/>
    <property type="match status" value="1"/>
</dbReference>
<dbReference type="Pfam" id="PF22600">
    <property type="entry name" value="MTPAP-like_central"/>
    <property type="match status" value="1"/>
</dbReference>
<feature type="domain" description="Poly(A) RNA polymerase mitochondrial-like central palm" evidence="1">
    <location>
        <begin position="202"/>
        <end position="340"/>
    </location>
</feature>
<accession>A0A9W8BI23</accession>
<dbReference type="InterPro" id="IPR043519">
    <property type="entry name" value="NT_sf"/>
</dbReference>
<dbReference type="AlphaFoldDB" id="A0A9W8BI23"/>
<dbReference type="Proteomes" id="UP001150907">
    <property type="component" value="Unassembled WGS sequence"/>
</dbReference>
<dbReference type="Gene3D" id="3.30.460.10">
    <property type="entry name" value="Beta Polymerase, domain 2"/>
    <property type="match status" value="1"/>
</dbReference>
<dbReference type="Gene3D" id="1.10.1410.10">
    <property type="match status" value="1"/>
</dbReference>
<dbReference type="GO" id="GO:1990817">
    <property type="term" value="F:poly(A) RNA polymerase activity"/>
    <property type="evidence" value="ECO:0007669"/>
    <property type="project" value="UniProtKB-EC"/>
</dbReference>
<keyword evidence="3" id="KW-1185">Reference proteome</keyword>
<dbReference type="PANTHER" id="PTHR12271">
    <property type="entry name" value="POLY A POLYMERASE CID PAP -RELATED"/>
    <property type="match status" value="1"/>
</dbReference>
<dbReference type="GO" id="GO:0031123">
    <property type="term" value="P:RNA 3'-end processing"/>
    <property type="evidence" value="ECO:0007669"/>
    <property type="project" value="TreeGrafter"/>
</dbReference>
<dbReference type="SUPFAM" id="SSF81631">
    <property type="entry name" value="PAP/OAS1 substrate-binding domain"/>
    <property type="match status" value="1"/>
</dbReference>
<evidence type="ECO:0000313" key="3">
    <source>
        <dbReference type="Proteomes" id="UP001150907"/>
    </source>
</evidence>